<sequence length="324" mass="33972">MSITDDGPDIATAVPARRRTRRSRAVKALFAVLSAVLVLIALDAVVLSARIDHITITPTAGAPGETWVIVGSDSRAEIPDGASRATFGTTDQVAGARADIVLVVHRSPAGAVSTLSIPRDMLLRNSLRQLNRMTLTFQVSPQNLVDSLCTTLGIPTDHLVVVDFAVFTSVIDDLGGIVVDVPAPVRDAYTGLDLTTAGPQRVTGTQALALVRSRHPEQLVGGRWQLMSDGAQQRTSWGGVIFRTVEQAVAASGNPALLQGLAWTVSGAMRTDHSTSLADLAILAQYAGPVVDLPAKSVGDGFAVAASDDTYSALQAAGFDRTCR</sequence>
<protein>
    <submittedName>
        <fullName evidence="4">Cell envelope-related function transcriptional attenuator common domain-containing protein</fullName>
    </submittedName>
</protein>
<dbReference type="InterPro" id="IPR004474">
    <property type="entry name" value="LytR_CpsA_psr"/>
</dbReference>
<name>A0A1H0TAE7_9ACTN</name>
<reference evidence="4 5" key="1">
    <citation type="submission" date="2016-10" db="EMBL/GenBank/DDBJ databases">
        <authorList>
            <person name="de Groot N.N."/>
        </authorList>
    </citation>
    <scope>NUCLEOTIDE SEQUENCE [LARGE SCALE GENOMIC DNA]</scope>
    <source>
        <strain evidence="5">P4-7,KCTC 19426,CECT 7604</strain>
    </source>
</reference>
<dbReference type="InterPro" id="IPR050922">
    <property type="entry name" value="LytR/CpsA/Psr_CW_biosynth"/>
</dbReference>
<organism evidence="4 5">
    <name type="scientific">Nakamurella panacisegetis</name>
    <dbReference type="NCBI Taxonomy" id="1090615"/>
    <lineage>
        <taxon>Bacteria</taxon>
        <taxon>Bacillati</taxon>
        <taxon>Actinomycetota</taxon>
        <taxon>Actinomycetes</taxon>
        <taxon>Nakamurellales</taxon>
        <taxon>Nakamurellaceae</taxon>
        <taxon>Nakamurella</taxon>
    </lineage>
</organism>
<evidence type="ECO:0000259" key="3">
    <source>
        <dbReference type="Pfam" id="PF03816"/>
    </source>
</evidence>
<dbReference type="Gene3D" id="3.40.630.190">
    <property type="entry name" value="LCP protein"/>
    <property type="match status" value="1"/>
</dbReference>
<gene>
    <name evidence="4" type="ORF">SAMN04515671_4534</name>
</gene>
<evidence type="ECO:0000313" key="5">
    <source>
        <dbReference type="Proteomes" id="UP000198741"/>
    </source>
</evidence>
<dbReference type="EMBL" id="LT629710">
    <property type="protein sequence ID" value="SDP50486.1"/>
    <property type="molecule type" value="Genomic_DNA"/>
</dbReference>
<accession>A0A1H0TAE7</accession>
<keyword evidence="5" id="KW-1185">Reference proteome</keyword>
<dbReference type="RefSeq" id="WP_157695635.1">
    <property type="nucleotide sequence ID" value="NZ_LT629710.1"/>
</dbReference>
<evidence type="ECO:0000313" key="4">
    <source>
        <dbReference type="EMBL" id="SDP50486.1"/>
    </source>
</evidence>
<dbReference type="STRING" id="1090615.SAMN04515671_4534"/>
<evidence type="ECO:0000256" key="2">
    <source>
        <dbReference type="SAM" id="Phobius"/>
    </source>
</evidence>
<comment type="similarity">
    <text evidence="1">Belongs to the LytR/CpsA/Psr (LCP) family.</text>
</comment>
<feature type="transmembrane region" description="Helical" evidence="2">
    <location>
        <begin position="28"/>
        <end position="49"/>
    </location>
</feature>
<keyword evidence="2" id="KW-0812">Transmembrane</keyword>
<evidence type="ECO:0000256" key="1">
    <source>
        <dbReference type="ARBA" id="ARBA00006068"/>
    </source>
</evidence>
<dbReference type="Proteomes" id="UP000198741">
    <property type="component" value="Chromosome I"/>
</dbReference>
<dbReference type="NCBIfam" id="TIGR00350">
    <property type="entry name" value="lytR_cpsA_psr"/>
    <property type="match status" value="1"/>
</dbReference>
<keyword evidence="2" id="KW-0472">Membrane</keyword>
<dbReference type="PANTHER" id="PTHR33392">
    <property type="entry name" value="POLYISOPRENYL-TEICHOIC ACID--PEPTIDOGLYCAN TEICHOIC ACID TRANSFERASE TAGU"/>
    <property type="match status" value="1"/>
</dbReference>
<proteinExistence type="inferred from homology"/>
<feature type="domain" description="Cell envelope-related transcriptional attenuator" evidence="3">
    <location>
        <begin position="97"/>
        <end position="217"/>
    </location>
</feature>
<keyword evidence="2" id="KW-1133">Transmembrane helix</keyword>
<dbReference type="AlphaFoldDB" id="A0A1H0TAE7"/>
<dbReference type="PANTHER" id="PTHR33392:SF6">
    <property type="entry name" value="POLYISOPRENYL-TEICHOIC ACID--PEPTIDOGLYCAN TEICHOIC ACID TRANSFERASE TAGU"/>
    <property type="match status" value="1"/>
</dbReference>
<dbReference type="Pfam" id="PF03816">
    <property type="entry name" value="LytR_cpsA_psr"/>
    <property type="match status" value="1"/>
</dbReference>
<dbReference type="OrthoDB" id="4865223at2"/>